<dbReference type="EMBL" id="UGOD01000001">
    <property type="protein sequence ID" value="STX50637.1"/>
    <property type="molecule type" value="Genomic_DNA"/>
</dbReference>
<reference evidence="2 3" key="1">
    <citation type="submission" date="2018-06" db="EMBL/GenBank/DDBJ databases">
        <authorList>
            <consortium name="Pathogen Informatics"/>
            <person name="Doyle S."/>
        </authorList>
    </citation>
    <scope>NUCLEOTIDE SEQUENCE [LARGE SCALE GENOMIC DNA]</scope>
    <source>
        <strain evidence="2 3">NCTC13316</strain>
    </source>
</reference>
<gene>
    <name evidence="2" type="primary">icmD</name>
    <name evidence="2" type="ORF">NCTC13316_00720</name>
</gene>
<protein>
    <submittedName>
        <fullName evidence="2">IcmD (DotP)</fullName>
    </submittedName>
</protein>
<name>A0A378JHY6_9GAMM</name>
<evidence type="ECO:0000313" key="3">
    <source>
        <dbReference type="Proteomes" id="UP000254794"/>
    </source>
</evidence>
<feature type="transmembrane region" description="Helical" evidence="1">
    <location>
        <begin position="49"/>
        <end position="73"/>
    </location>
</feature>
<dbReference type="Proteomes" id="UP000254794">
    <property type="component" value="Unassembled WGS sequence"/>
</dbReference>
<keyword evidence="1" id="KW-1133">Transmembrane helix</keyword>
<feature type="transmembrane region" description="Helical" evidence="1">
    <location>
        <begin position="85"/>
        <end position="107"/>
    </location>
</feature>
<organism evidence="2 3">
    <name type="scientific">Legionella busanensis</name>
    <dbReference type="NCBI Taxonomy" id="190655"/>
    <lineage>
        <taxon>Bacteria</taxon>
        <taxon>Pseudomonadati</taxon>
        <taxon>Pseudomonadota</taxon>
        <taxon>Gammaproteobacteria</taxon>
        <taxon>Legionellales</taxon>
        <taxon>Legionellaceae</taxon>
        <taxon>Legionella</taxon>
    </lineage>
</organism>
<keyword evidence="3" id="KW-1185">Reference proteome</keyword>
<keyword evidence="1" id="KW-0812">Transmembrane</keyword>
<accession>A0A378JHY6</accession>
<evidence type="ECO:0000313" key="2">
    <source>
        <dbReference type="EMBL" id="STX50637.1"/>
    </source>
</evidence>
<proteinExistence type="predicted"/>
<sequence>MKSSAFFRKINFKRLFAWVSCISLIIVAESALAGGPTIGSMASNIVKSFASLTRLITGGSYLAGIGFSIGAIMKFKQHKDNPTQITIGTPIALVLIAAALLFLPTILDVAGYTMFGTSGGKVAGPSGSIIGSET</sequence>
<dbReference type="AlphaFoldDB" id="A0A378JHY6"/>
<evidence type="ECO:0000256" key="1">
    <source>
        <dbReference type="SAM" id="Phobius"/>
    </source>
</evidence>
<keyword evidence="1" id="KW-0472">Membrane</keyword>